<reference evidence="3 5" key="2">
    <citation type="journal article" date="2020" name="Cell Host Microbe">
        <title>Functional and Genomic Variation between Human-Derived Isolates of Lachnospiraceae Reveals Inter- and Intra-Species Diversity.</title>
        <authorList>
            <person name="Sorbara M.T."/>
            <person name="Littmann E.R."/>
            <person name="Fontana E."/>
            <person name="Moody T.U."/>
            <person name="Kohout C.E."/>
            <person name="Gjonbalaj M."/>
            <person name="Eaton V."/>
            <person name="Seok R."/>
            <person name="Leiner I.M."/>
            <person name="Pamer E.G."/>
        </authorList>
    </citation>
    <scope>NUCLEOTIDE SEQUENCE [LARGE SCALE GENOMIC DNA]</scope>
    <source>
        <strain evidence="3 5">MSK.14.54</strain>
    </source>
</reference>
<keyword evidence="1" id="KW-1133">Transmembrane helix</keyword>
<evidence type="ECO:0000313" key="5">
    <source>
        <dbReference type="Proteomes" id="UP000768180"/>
    </source>
</evidence>
<keyword evidence="5" id="KW-1185">Reference proteome</keyword>
<dbReference type="Pfam" id="PF14584">
    <property type="entry name" value="DUF4446"/>
    <property type="match status" value="1"/>
</dbReference>
<dbReference type="AlphaFoldDB" id="A0A173XAQ1"/>
<dbReference type="EMBL" id="CYYV01000001">
    <property type="protein sequence ID" value="CUN47947.1"/>
    <property type="molecule type" value="Genomic_DNA"/>
</dbReference>
<proteinExistence type="predicted"/>
<sequence>MSDLFSKVGIDLGVVVLLLIVLIIVMMIMTVSMSLRLSRLNQKYRSFMKGKDAQSLEKLFHQRFKEIDKLNKQNELTKKNLADLKKIQGMTLNKYGIVKYDAFDDVGGKMSFALAMLDKENTGFILNAIHSRDNCFLYLKEIVKGESYIMLSTEEIDALRQAITMNSIDLM</sequence>
<dbReference type="EMBL" id="JAAITQ010000017">
    <property type="protein sequence ID" value="NSE16776.1"/>
    <property type="molecule type" value="Genomic_DNA"/>
</dbReference>
<keyword evidence="1" id="KW-0472">Membrane</keyword>
<reference evidence="2 4" key="1">
    <citation type="submission" date="2015-09" db="EMBL/GenBank/DDBJ databases">
        <authorList>
            <consortium name="Pathogen Informatics"/>
        </authorList>
    </citation>
    <scope>NUCLEOTIDE SEQUENCE [LARGE SCALE GENOMIC DNA]</scope>
    <source>
        <strain evidence="2 4">2789STDY5608849</strain>
    </source>
</reference>
<gene>
    <name evidence="2" type="ORF">ERS852406_00282</name>
    <name evidence="3" type="ORF">G5B05_10220</name>
</gene>
<protein>
    <submittedName>
        <fullName evidence="3">DUF4446 family protein</fullName>
    </submittedName>
</protein>
<evidence type="ECO:0000313" key="2">
    <source>
        <dbReference type="EMBL" id="CUN47947.1"/>
    </source>
</evidence>
<reference evidence="3" key="3">
    <citation type="submission" date="2020-02" db="EMBL/GenBank/DDBJ databases">
        <authorList>
            <person name="Littmann E."/>
            <person name="Sorbara M."/>
        </authorList>
    </citation>
    <scope>NUCLEOTIDE SEQUENCE</scope>
    <source>
        <strain evidence="3">MSK.14.54</strain>
    </source>
</reference>
<dbReference type="InterPro" id="IPR027981">
    <property type="entry name" value="DUF4446"/>
</dbReference>
<evidence type="ECO:0000313" key="3">
    <source>
        <dbReference type="EMBL" id="NSE16776.1"/>
    </source>
</evidence>
<feature type="transmembrane region" description="Helical" evidence="1">
    <location>
        <begin position="12"/>
        <end position="35"/>
    </location>
</feature>
<keyword evidence="1" id="KW-0812">Transmembrane</keyword>
<organism evidence="2 4">
    <name type="scientific">Fusicatenibacter saccharivorans</name>
    <dbReference type="NCBI Taxonomy" id="1150298"/>
    <lineage>
        <taxon>Bacteria</taxon>
        <taxon>Bacillati</taxon>
        <taxon>Bacillota</taxon>
        <taxon>Clostridia</taxon>
        <taxon>Lachnospirales</taxon>
        <taxon>Lachnospiraceae</taxon>
        <taxon>Fusicatenibacter</taxon>
    </lineage>
</organism>
<dbReference type="Proteomes" id="UP000095706">
    <property type="component" value="Unassembled WGS sequence"/>
</dbReference>
<dbReference type="RefSeq" id="WP_055225938.1">
    <property type="nucleotide sequence ID" value="NZ_CABJFB010000016.1"/>
</dbReference>
<evidence type="ECO:0000313" key="4">
    <source>
        <dbReference type="Proteomes" id="UP000095706"/>
    </source>
</evidence>
<accession>A0A173XAQ1</accession>
<name>A0A173XAQ1_9FIRM</name>
<dbReference type="Proteomes" id="UP000768180">
    <property type="component" value="Unassembled WGS sequence"/>
</dbReference>
<evidence type="ECO:0000256" key="1">
    <source>
        <dbReference type="SAM" id="Phobius"/>
    </source>
</evidence>